<dbReference type="PANTHER" id="PTHR33052">
    <property type="entry name" value="DUF4228 DOMAIN PROTEIN-RELATED"/>
    <property type="match status" value="1"/>
</dbReference>
<dbReference type="EMBL" id="JAUJYN010000008">
    <property type="protein sequence ID" value="KAK1265080.1"/>
    <property type="molecule type" value="Genomic_DNA"/>
</dbReference>
<protein>
    <submittedName>
        <fullName evidence="2">Uncharacterized protein</fullName>
    </submittedName>
</protein>
<dbReference type="InterPro" id="IPR025322">
    <property type="entry name" value="PADRE_dom"/>
</dbReference>
<evidence type="ECO:0000256" key="1">
    <source>
        <dbReference type="SAM" id="MobiDB-lite"/>
    </source>
</evidence>
<comment type="caution">
    <text evidence="2">The sequence shown here is derived from an EMBL/GenBank/DDBJ whole genome shotgun (WGS) entry which is preliminary data.</text>
</comment>
<accession>A0AAV9AL90</accession>
<feature type="compositionally biased region" description="Basic and acidic residues" evidence="1">
    <location>
        <begin position="90"/>
        <end position="103"/>
    </location>
</feature>
<proteinExistence type="predicted"/>
<organism evidence="2 3">
    <name type="scientific">Acorus gramineus</name>
    <name type="common">Dwarf sweet flag</name>
    <dbReference type="NCBI Taxonomy" id="55184"/>
    <lineage>
        <taxon>Eukaryota</taxon>
        <taxon>Viridiplantae</taxon>
        <taxon>Streptophyta</taxon>
        <taxon>Embryophyta</taxon>
        <taxon>Tracheophyta</taxon>
        <taxon>Spermatophyta</taxon>
        <taxon>Magnoliopsida</taxon>
        <taxon>Liliopsida</taxon>
        <taxon>Acoraceae</taxon>
        <taxon>Acorus</taxon>
    </lineage>
</organism>
<sequence length="166" mass="18740">MGNSLRCCLACVLPCGALDMIRVVHLDGHVEEFSRPIPAGEVLEAHPRHVLTKPCSQGATRRILILSPHTKLKRGRIYFLIPSASLAGEVKQKEQRQKLEQKQNKHHRSRNLSDVAGEEEQGRRRASNTSFNGLHRHCRTGGVEEWRPHLEGISEDTRESDVSSQR</sequence>
<name>A0AAV9AL90_ACOGR</name>
<keyword evidence="3" id="KW-1185">Reference proteome</keyword>
<dbReference type="Proteomes" id="UP001179952">
    <property type="component" value="Unassembled WGS sequence"/>
</dbReference>
<evidence type="ECO:0000313" key="3">
    <source>
        <dbReference type="Proteomes" id="UP001179952"/>
    </source>
</evidence>
<reference evidence="2" key="1">
    <citation type="journal article" date="2023" name="Nat. Commun.">
        <title>Diploid and tetraploid genomes of Acorus and the evolution of monocots.</title>
        <authorList>
            <person name="Ma L."/>
            <person name="Liu K.W."/>
            <person name="Li Z."/>
            <person name="Hsiao Y.Y."/>
            <person name="Qi Y."/>
            <person name="Fu T."/>
            <person name="Tang G.D."/>
            <person name="Zhang D."/>
            <person name="Sun W.H."/>
            <person name="Liu D.K."/>
            <person name="Li Y."/>
            <person name="Chen G.Z."/>
            <person name="Liu X.D."/>
            <person name="Liao X.Y."/>
            <person name="Jiang Y.T."/>
            <person name="Yu X."/>
            <person name="Hao Y."/>
            <person name="Huang J."/>
            <person name="Zhao X.W."/>
            <person name="Ke S."/>
            <person name="Chen Y.Y."/>
            <person name="Wu W.L."/>
            <person name="Hsu J.L."/>
            <person name="Lin Y.F."/>
            <person name="Huang M.D."/>
            <person name="Li C.Y."/>
            <person name="Huang L."/>
            <person name="Wang Z.W."/>
            <person name="Zhao X."/>
            <person name="Zhong W.Y."/>
            <person name="Peng D.H."/>
            <person name="Ahmad S."/>
            <person name="Lan S."/>
            <person name="Zhang J.S."/>
            <person name="Tsai W.C."/>
            <person name="Van de Peer Y."/>
            <person name="Liu Z.J."/>
        </authorList>
    </citation>
    <scope>NUCLEOTIDE SEQUENCE</scope>
    <source>
        <strain evidence="2">SCP</strain>
    </source>
</reference>
<gene>
    <name evidence="2" type="ORF">QJS04_geneDACA010693</name>
</gene>
<dbReference type="Pfam" id="PF14009">
    <property type="entry name" value="PADRE"/>
    <property type="match status" value="1"/>
</dbReference>
<dbReference type="AlphaFoldDB" id="A0AAV9AL90"/>
<evidence type="ECO:0000313" key="2">
    <source>
        <dbReference type="EMBL" id="KAK1265080.1"/>
    </source>
</evidence>
<feature type="compositionally biased region" description="Basic and acidic residues" evidence="1">
    <location>
        <begin position="142"/>
        <end position="166"/>
    </location>
</feature>
<reference evidence="2" key="2">
    <citation type="submission" date="2023-06" db="EMBL/GenBank/DDBJ databases">
        <authorList>
            <person name="Ma L."/>
            <person name="Liu K.-W."/>
            <person name="Li Z."/>
            <person name="Hsiao Y.-Y."/>
            <person name="Qi Y."/>
            <person name="Fu T."/>
            <person name="Tang G."/>
            <person name="Zhang D."/>
            <person name="Sun W.-H."/>
            <person name="Liu D.-K."/>
            <person name="Li Y."/>
            <person name="Chen G.-Z."/>
            <person name="Liu X.-D."/>
            <person name="Liao X.-Y."/>
            <person name="Jiang Y.-T."/>
            <person name="Yu X."/>
            <person name="Hao Y."/>
            <person name="Huang J."/>
            <person name="Zhao X.-W."/>
            <person name="Ke S."/>
            <person name="Chen Y.-Y."/>
            <person name="Wu W.-L."/>
            <person name="Hsu J.-L."/>
            <person name="Lin Y.-F."/>
            <person name="Huang M.-D."/>
            <person name="Li C.-Y."/>
            <person name="Huang L."/>
            <person name="Wang Z.-W."/>
            <person name="Zhao X."/>
            <person name="Zhong W.-Y."/>
            <person name="Peng D.-H."/>
            <person name="Ahmad S."/>
            <person name="Lan S."/>
            <person name="Zhang J.-S."/>
            <person name="Tsai W.-C."/>
            <person name="Van De Peer Y."/>
            <person name="Liu Z.-J."/>
        </authorList>
    </citation>
    <scope>NUCLEOTIDE SEQUENCE</scope>
    <source>
        <strain evidence="2">SCP</strain>
        <tissue evidence="2">Leaves</tissue>
    </source>
</reference>
<feature type="region of interest" description="Disordered" evidence="1">
    <location>
        <begin position="90"/>
        <end position="166"/>
    </location>
</feature>